<proteinExistence type="predicted"/>
<dbReference type="AlphaFoldDB" id="A0A6C0C2H1"/>
<accession>A0A6C0C2H1</accession>
<reference evidence="1" key="1">
    <citation type="journal article" date="2020" name="Nature">
        <title>Giant virus diversity and host interactions through global metagenomics.</title>
        <authorList>
            <person name="Schulz F."/>
            <person name="Roux S."/>
            <person name="Paez-Espino D."/>
            <person name="Jungbluth S."/>
            <person name="Walsh D.A."/>
            <person name="Denef V.J."/>
            <person name="McMahon K.D."/>
            <person name="Konstantinidis K.T."/>
            <person name="Eloe-Fadrosh E.A."/>
            <person name="Kyrpides N.C."/>
            <person name="Woyke T."/>
        </authorList>
    </citation>
    <scope>NUCLEOTIDE SEQUENCE</scope>
    <source>
        <strain evidence="1">GVMAG-M-3300020182-33</strain>
    </source>
</reference>
<dbReference type="EMBL" id="MN739310">
    <property type="protein sequence ID" value="QHS97959.1"/>
    <property type="molecule type" value="Genomic_DNA"/>
</dbReference>
<organism evidence="1">
    <name type="scientific">viral metagenome</name>
    <dbReference type="NCBI Taxonomy" id="1070528"/>
    <lineage>
        <taxon>unclassified sequences</taxon>
        <taxon>metagenomes</taxon>
        <taxon>organismal metagenomes</taxon>
    </lineage>
</organism>
<evidence type="ECO:0000313" key="1">
    <source>
        <dbReference type="EMBL" id="QHS97959.1"/>
    </source>
</evidence>
<sequence>MWSCFAKLNFARAVRELRVSRNVRLSQTARSRKKNAWHTRSISVITCADMMENPLSWKLLLQSAHALYVRDSR</sequence>
<name>A0A6C0C2H1_9ZZZZ</name>
<protein>
    <submittedName>
        <fullName evidence="1">Uncharacterized protein</fullName>
    </submittedName>
</protein>